<dbReference type="Gene3D" id="1.20.910.10">
    <property type="entry name" value="Heme oxygenase-like"/>
    <property type="match status" value="1"/>
</dbReference>
<dbReference type="InterPro" id="IPR016084">
    <property type="entry name" value="Haem_Oase-like_multi-hlx"/>
</dbReference>
<dbReference type="RefSeq" id="WP_227424454.1">
    <property type="nucleotide sequence ID" value="NZ_CP071868.1"/>
</dbReference>
<protein>
    <submittedName>
        <fullName evidence="1">Iron-containing redox enzyme family protein</fullName>
    </submittedName>
</protein>
<dbReference type="Pfam" id="PF14518">
    <property type="entry name" value="Haem_oxygenas_2"/>
    <property type="match status" value="1"/>
</dbReference>
<sequence length="357" mass="38738">MLRPLPRGPVSAAVLSLMTAPPRAGFPAARDLRDLVDLVEEAVRATVDLLTNDDLQLTLFCLYELHYRGFEDVDDDWEWSPEVLALRGHLEVAFEAALRRQARPTEPVAPDASAVAAALFALTGADGGPGLARYVAKKATAIQLDELLIHRSIYQLKEADPHTWAIPRLAGRPKAALVEIQADEYGGGDPERMHAALFAQTMRGVGLDDAYGHYIERLPAITLASLNAMSLFGLHRRLRGAVAGHLAAFEMTSSHPNRLYGNGLRRLGHDAGTTAYFDEHVEADAVHEQIAGRDLAGALAEDEPDLLEDIFFGAATCLALDDAVARHLMTAWTAGESSLRPLPEHRVERAGELAGAR</sequence>
<dbReference type="SMART" id="SM01236">
    <property type="entry name" value="Haem_oxygenase_2"/>
    <property type="match status" value="1"/>
</dbReference>
<proteinExistence type="predicted"/>
<dbReference type="SUPFAM" id="SSF48613">
    <property type="entry name" value="Heme oxygenase-like"/>
    <property type="match status" value="1"/>
</dbReference>
<evidence type="ECO:0000313" key="2">
    <source>
        <dbReference type="Proteomes" id="UP000663937"/>
    </source>
</evidence>
<keyword evidence="2" id="KW-1185">Reference proteome</keyword>
<dbReference type="AlphaFoldDB" id="A0A8A4ZKM7"/>
<dbReference type="KEGG" id="psic:J4E96_03715"/>
<accession>A0A8A4ZKM7</accession>
<gene>
    <name evidence="1" type="ORF">J4E96_03715</name>
</gene>
<evidence type="ECO:0000313" key="1">
    <source>
        <dbReference type="EMBL" id="QTE30138.1"/>
    </source>
</evidence>
<organism evidence="1 2">
    <name type="scientific">Pengzhenrongella sicca</name>
    <dbReference type="NCBI Taxonomy" id="2819238"/>
    <lineage>
        <taxon>Bacteria</taxon>
        <taxon>Bacillati</taxon>
        <taxon>Actinomycetota</taxon>
        <taxon>Actinomycetes</taxon>
        <taxon>Micrococcales</taxon>
        <taxon>Pengzhenrongella</taxon>
    </lineage>
</organism>
<name>A0A8A4ZKM7_9MICO</name>
<dbReference type="EMBL" id="CP071868">
    <property type="protein sequence ID" value="QTE30138.1"/>
    <property type="molecule type" value="Genomic_DNA"/>
</dbReference>
<reference evidence="1" key="1">
    <citation type="submission" date="2021-03" db="EMBL/GenBank/DDBJ databases">
        <title>Pengzhenrongella sicca gen. nov., sp. nov., a new member of suborder Micrococcineae isolated from High-Arctic tundra soil.</title>
        <authorList>
            <person name="Peng F."/>
        </authorList>
    </citation>
    <scope>NUCLEOTIDE SEQUENCE</scope>
    <source>
        <strain evidence="1">LRZ-2</strain>
    </source>
</reference>
<dbReference type="Proteomes" id="UP000663937">
    <property type="component" value="Chromosome"/>
</dbReference>